<name>A0A9P4LKV0_9PLEO</name>
<feature type="chain" id="PRO_5040180616" evidence="1">
    <location>
        <begin position="23"/>
        <end position="141"/>
    </location>
</feature>
<keyword evidence="1" id="KW-0732">Signal</keyword>
<sequence>MPAFNLVTVVSALAFMATRRSALTVQCRDSRSTTGGYTSTITISDSNGSYTCGAEGKPSSKIPGACASFINTAAARLVGPKYCDKARFWIENNQLQLYAGGYRSGNFWRQSCGKGSDCNGAFGVTCGCCCNSSSCGFYVKG</sequence>
<comment type="caution">
    <text evidence="2">The sequence shown here is derived from an EMBL/GenBank/DDBJ whole genome shotgun (WGS) entry which is preliminary data.</text>
</comment>
<accession>A0A9P4LKV0</accession>
<proteinExistence type="predicted"/>
<organism evidence="2 3">
    <name type="scientific">Setomelanomma holmii</name>
    <dbReference type="NCBI Taxonomy" id="210430"/>
    <lineage>
        <taxon>Eukaryota</taxon>
        <taxon>Fungi</taxon>
        <taxon>Dikarya</taxon>
        <taxon>Ascomycota</taxon>
        <taxon>Pezizomycotina</taxon>
        <taxon>Dothideomycetes</taxon>
        <taxon>Pleosporomycetidae</taxon>
        <taxon>Pleosporales</taxon>
        <taxon>Pleosporineae</taxon>
        <taxon>Phaeosphaeriaceae</taxon>
        <taxon>Setomelanomma</taxon>
    </lineage>
</organism>
<dbReference type="AlphaFoldDB" id="A0A9P4LKV0"/>
<dbReference type="EMBL" id="ML978218">
    <property type="protein sequence ID" value="KAF2028007.1"/>
    <property type="molecule type" value="Genomic_DNA"/>
</dbReference>
<evidence type="ECO:0000256" key="1">
    <source>
        <dbReference type="SAM" id="SignalP"/>
    </source>
</evidence>
<gene>
    <name evidence="2" type="ORF">EK21DRAFT_114211</name>
</gene>
<reference evidence="2" key="1">
    <citation type="journal article" date="2020" name="Stud. Mycol.">
        <title>101 Dothideomycetes genomes: a test case for predicting lifestyles and emergence of pathogens.</title>
        <authorList>
            <person name="Haridas S."/>
            <person name="Albert R."/>
            <person name="Binder M."/>
            <person name="Bloem J."/>
            <person name="Labutti K."/>
            <person name="Salamov A."/>
            <person name="Andreopoulos B."/>
            <person name="Baker S."/>
            <person name="Barry K."/>
            <person name="Bills G."/>
            <person name="Bluhm B."/>
            <person name="Cannon C."/>
            <person name="Castanera R."/>
            <person name="Culley D."/>
            <person name="Daum C."/>
            <person name="Ezra D."/>
            <person name="Gonzalez J."/>
            <person name="Henrissat B."/>
            <person name="Kuo A."/>
            <person name="Liang C."/>
            <person name="Lipzen A."/>
            <person name="Lutzoni F."/>
            <person name="Magnuson J."/>
            <person name="Mondo S."/>
            <person name="Nolan M."/>
            <person name="Ohm R."/>
            <person name="Pangilinan J."/>
            <person name="Park H.-J."/>
            <person name="Ramirez L."/>
            <person name="Alfaro M."/>
            <person name="Sun H."/>
            <person name="Tritt A."/>
            <person name="Yoshinaga Y."/>
            <person name="Zwiers L.-H."/>
            <person name="Turgeon B."/>
            <person name="Goodwin S."/>
            <person name="Spatafora J."/>
            <person name="Crous P."/>
            <person name="Grigoriev I."/>
        </authorList>
    </citation>
    <scope>NUCLEOTIDE SEQUENCE</scope>
    <source>
        <strain evidence="2">CBS 110217</strain>
    </source>
</reference>
<dbReference type="Proteomes" id="UP000799777">
    <property type="component" value="Unassembled WGS sequence"/>
</dbReference>
<protein>
    <submittedName>
        <fullName evidence="2">Uncharacterized protein</fullName>
    </submittedName>
</protein>
<evidence type="ECO:0000313" key="3">
    <source>
        <dbReference type="Proteomes" id="UP000799777"/>
    </source>
</evidence>
<keyword evidence="3" id="KW-1185">Reference proteome</keyword>
<evidence type="ECO:0000313" key="2">
    <source>
        <dbReference type="EMBL" id="KAF2028007.1"/>
    </source>
</evidence>
<feature type="signal peptide" evidence="1">
    <location>
        <begin position="1"/>
        <end position="22"/>
    </location>
</feature>